<evidence type="ECO:0000256" key="2">
    <source>
        <dbReference type="ARBA" id="ARBA00022840"/>
    </source>
</evidence>
<dbReference type="GO" id="GO:0000724">
    <property type="term" value="P:double-strand break repair via homologous recombination"/>
    <property type="evidence" value="ECO:0007669"/>
    <property type="project" value="TreeGrafter"/>
</dbReference>
<evidence type="ECO:0000313" key="5">
    <source>
        <dbReference type="Proteomes" id="UP001054857"/>
    </source>
</evidence>
<evidence type="ECO:0000259" key="3">
    <source>
        <dbReference type="PROSITE" id="PS50051"/>
    </source>
</evidence>
<dbReference type="PANTHER" id="PTHR11630:SF48">
    <property type="entry name" value="DNA HELICASE MCM9"/>
    <property type="match status" value="1"/>
</dbReference>
<dbReference type="Proteomes" id="UP001054857">
    <property type="component" value="Unassembled WGS sequence"/>
</dbReference>
<reference evidence="4 5" key="1">
    <citation type="journal article" date="2021" name="Sci. Rep.">
        <title>Genome sequencing of the multicellular alga Astrephomene provides insights into convergent evolution of germ-soma differentiation.</title>
        <authorList>
            <person name="Yamashita S."/>
            <person name="Yamamoto K."/>
            <person name="Matsuzaki R."/>
            <person name="Suzuki S."/>
            <person name="Yamaguchi H."/>
            <person name="Hirooka S."/>
            <person name="Minakuchi Y."/>
            <person name="Miyagishima S."/>
            <person name="Kawachi M."/>
            <person name="Toyoda A."/>
            <person name="Nozaki H."/>
        </authorList>
    </citation>
    <scope>NUCLEOTIDE SEQUENCE [LARGE SCALE GENOMIC DNA]</scope>
    <source>
        <strain evidence="4 5">NIES-4017</strain>
    </source>
</reference>
<dbReference type="GO" id="GO:0005524">
    <property type="term" value="F:ATP binding"/>
    <property type="evidence" value="ECO:0007669"/>
    <property type="project" value="UniProtKB-KW"/>
</dbReference>
<dbReference type="Gene3D" id="3.40.50.300">
    <property type="entry name" value="P-loop containing nucleotide triphosphate hydrolases"/>
    <property type="match status" value="1"/>
</dbReference>
<dbReference type="AlphaFoldDB" id="A0AAD3DU20"/>
<gene>
    <name evidence="4" type="ORF">Agub_g9786</name>
</gene>
<dbReference type="GO" id="GO:0003697">
    <property type="term" value="F:single-stranded DNA binding"/>
    <property type="evidence" value="ECO:0007669"/>
    <property type="project" value="TreeGrafter"/>
</dbReference>
<feature type="non-terminal residue" evidence="4">
    <location>
        <position position="1"/>
    </location>
</feature>
<accession>A0AAD3DU20</accession>
<protein>
    <recommendedName>
        <fullName evidence="3">MCM C-terminal AAA(+) ATPase domain-containing protein</fullName>
    </recommendedName>
</protein>
<name>A0AAD3DU20_9CHLO</name>
<dbReference type="PROSITE" id="PS50051">
    <property type="entry name" value="MCM_2"/>
    <property type="match status" value="1"/>
</dbReference>
<dbReference type="InterPro" id="IPR031327">
    <property type="entry name" value="MCM"/>
</dbReference>
<dbReference type="GO" id="GO:0005634">
    <property type="term" value="C:nucleus"/>
    <property type="evidence" value="ECO:0007669"/>
    <property type="project" value="UniProtKB-SubCell"/>
</dbReference>
<dbReference type="GO" id="GO:0016787">
    <property type="term" value="F:hydrolase activity"/>
    <property type="evidence" value="ECO:0007669"/>
    <property type="project" value="UniProtKB-KW"/>
</dbReference>
<evidence type="ECO:0000256" key="1">
    <source>
        <dbReference type="ARBA" id="ARBA00022741"/>
    </source>
</evidence>
<keyword evidence="1" id="KW-0547">Nucleotide-binding</keyword>
<dbReference type="PANTHER" id="PTHR11630">
    <property type="entry name" value="DNA REPLICATION LICENSING FACTOR MCM FAMILY MEMBER"/>
    <property type="match status" value="1"/>
</dbReference>
<dbReference type="InterPro" id="IPR027417">
    <property type="entry name" value="P-loop_NTPase"/>
</dbReference>
<sequence length="126" mass="13171">HQQLLPGGLPAAANGGAAGAGGDEVSAELAKLFEEFWSAHRDRPLTGRNKILAGVCPGVAGLLPVKLAALLVLIGGVTRRDEGGTHIRGELHLLLVGDPGTGATYNVRHTKYSHNFIYPTAYLTLP</sequence>
<dbReference type="InterPro" id="IPR001208">
    <property type="entry name" value="MCM_dom"/>
</dbReference>
<keyword evidence="2" id="KW-0067">ATP-binding</keyword>
<feature type="domain" description="MCM C-terminal AAA(+) ATPase" evidence="3">
    <location>
        <begin position="47"/>
        <end position="109"/>
    </location>
</feature>
<organism evidence="4 5">
    <name type="scientific">Astrephomene gubernaculifera</name>
    <dbReference type="NCBI Taxonomy" id="47775"/>
    <lineage>
        <taxon>Eukaryota</taxon>
        <taxon>Viridiplantae</taxon>
        <taxon>Chlorophyta</taxon>
        <taxon>core chlorophytes</taxon>
        <taxon>Chlorophyceae</taxon>
        <taxon>CS clade</taxon>
        <taxon>Chlamydomonadales</taxon>
        <taxon>Astrephomenaceae</taxon>
        <taxon>Astrephomene</taxon>
    </lineage>
</organism>
<evidence type="ECO:0000313" key="4">
    <source>
        <dbReference type="EMBL" id="GFR48100.1"/>
    </source>
</evidence>
<dbReference type="Pfam" id="PF00493">
    <property type="entry name" value="MCM"/>
    <property type="match status" value="1"/>
</dbReference>
<dbReference type="EMBL" id="BMAR01000021">
    <property type="protein sequence ID" value="GFR48100.1"/>
    <property type="molecule type" value="Genomic_DNA"/>
</dbReference>
<dbReference type="GO" id="GO:0017116">
    <property type="term" value="F:single-stranded DNA helicase activity"/>
    <property type="evidence" value="ECO:0007669"/>
    <property type="project" value="TreeGrafter"/>
</dbReference>
<comment type="caution">
    <text evidence="4">The sequence shown here is derived from an EMBL/GenBank/DDBJ whole genome shotgun (WGS) entry which is preliminary data.</text>
</comment>
<dbReference type="GO" id="GO:0042555">
    <property type="term" value="C:MCM complex"/>
    <property type="evidence" value="ECO:0007669"/>
    <property type="project" value="TreeGrafter"/>
</dbReference>
<keyword evidence="5" id="KW-1185">Reference proteome</keyword>
<proteinExistence type="predicted"/>